<evidence type="ECO:0000256" key="1">
    <source>
        <dbReference type="SAM" id="MobiDB-lite"/>
    </source>
</evidence>
<dbReference type="PANTHER" id="PTHR45947:SF3">
    <property type="entry name" value="SULFOQUINOVOSYL TRANSFERASE SQD2"/>
    <property type="match status" value="1"/>
</dbReference>
<protein>
    <submittedName>
        <fullName evidence="4">Glycosyltransferase family 4 protein</fullName>
        <ecNumber evidence="4">2.4.-.-</ecNumber>
    </submittedName>
</protein>
<feature type="compositionally biased region" description="Basic and acidic residues" evidence="1">
    <location>
        <begin position="455"/>
        <end position="467"/>
    </location>
</feature>
<comment type="caution">
    <text evidence="4">The sequence shown here is derived from an EMBL/GenBank/DDBJ whole genome shotgun (WGS) entry which is preliminary data.</text>
</comment>
<dbReference type="InterPro" id="IPR050194">
    <property type="entry name" value="Glycosyltransferase_grp1"/>
</dbReference>
<reference evidence="4 5" key="1">
    <citation type="submission" date="2024-09" db="EMBL/GenBank/DDBJ databases">
        <authorList>
            <person name="Sun Q."/>
            <person name="Mori K."/>
        </authorList>
    </citation>
    <scope>NUCLEOTIDE SEQUENCE [LARGE SCALE GENOMIC DNA]</scope>
    <source>
        <strain evidence="4 5">CCM 7759</strain>
    </source>
</reference>
<dbReference type="RefSeq" id="WP_377472703.1">
    <property type="nucleotide sequence ID" value="NZ_JBHLWN010000090.1"/>
</dbReference>
<keyword evidence="4" id="KW-0328">Glycosyltransferase</keyword>
<sequence>MHIAIVAPEALPVPPLKGGSVEICIHAIARQLAKEHKVTVIGRRHPRLPVLERDGPVTYVRVKANSSAVYLKAVISELRKGSFDMIQVDNRPKYAAAIKKALPHQKIALFLHSLTFVTPPRLSPSAAAALLGKPDLIIANSTSLFGELSRRYPVSRKKLRKVWLGVDVERFRKPTPEERRKLRREYRVNGAYTVLFVGRVIPRKGVPVLIRAVKQMRKQVPGAKLIVAGGGKATYVGKLKRLAARLGVPVRFTGLISHRTIHRLYRAADCFVCPSQKHEAFGLVNVEAMASGLPVVGSNIGGIGEIVVNGKNGYLVDRFREPGEFADCLVRLAKEPSLAKRMSEQARSDAVMKFGWGATARKLGMIYGRGSISQALLRTREVSAAGEDPAYEANAGAEDVLVWDEALSEPDGQSAKPGDEQVATVAGIWDSAVMPPRALDPKREDEGGEQEDELQEGHREKKANDSV</sequence>
<dbReference type="EMBL" id="JBHLWN010000090">
    <property type="protein sequence ID" value="MFC0215260.1"/>
    <property type="molecule type" value="Genomic_DNA"/>
</dbReference>
<dbReference type="InterPro" id="IPR028098">
    <property type="entry name" value="Glyco_trans_4-like_N"/>
</dbReference>
<dbReference type="CDD" id="cd03801">
    <property type="entry name" value="GT4_PimA-like"/>
    <property type="match status" value="1"/>
</dbReference>
<accession>A0ABV6DRK0</accession>
<dbReference type="InterPro" id="IPR001296">
    <property type="entry name" value="Glyco_trans_1"/>
</dbReference>
<evidence type="ECO:0000259" key="3">
    <source>
        <dbReference type="Pfam" id="PF13439"/>
    </source>
</evidence>
<dbReference type="SUPFAM" id="SSF53756">
    <property type="entry name" value="UDP-Glycosyltransferase/glycogen phosphorylase"/>
    <property type="match status" value="1"/>
</dbReference>
<evidence type="ECO:0000313" key="4">
    <source>
        <dbReference type="EMBL" id="MFC0215260.1"/>
    </source>
</evidence>
<dbReference type="PANTHER" id="PTHR45947">
    <property type="entry name" value="SULFOQUINOVOSYL TRANSFERASE SQD2"/>
    <property type="match status" value="1"/>
</dbReference>
<keyword evidence="4" id="KW-0808">Transferase</keyword>
<dbReference type="EC" id="2.4.-.-" evidence="4"/>
<keyword evidence="5" id="KW-1185">Reference proteome</keyword>
<dbReference type="Pfam" id="PF13439">
    <property type="entry name" value="Glyco_transf_4"/>
    <property type="match status" value="1"/>
</dbReference>
<dbReference type="Pfam" id="PF00534">
    <property type="entry name" value="Glycos_transf_1"/>
    <property type="match status" value="1"/>
</dbReference>
<feature type="domain" description="Glycosyltransferase subfamily 4-like N-terminal" evidence="3">
    <location>
        <begin position="21"/>
        <end position="170"/>
    </location>
</feature>
<gene>
    <name evidence="4" type="ORF">ACFFK0_22975</name>
</gene>
<organism evidence="4 5">
    <name type="scientific">Paenibacillus chartarius</name>
    <dbReference type="NCBI Taxonomy" id="747481"/>
    <lineage>
        <taxon>Bacteria</taxon>
        <taxon>Bacillati</taxon>
        <taxon>Bacillota</taxon>
        <taxon>Bacilli</taxon>
        <taxon>Bacillales</taxon>
        <taxon>Paenibacillaceae</taxon>
        <taxon>Paenibacillus</taxon>
    </lineage>
</organism>
<proteinExistence type="predicted"/>
<feature type="region of interest" description="Disordered" evidence="1">
    <location>
        <begin position="428"/>
        <end position="467"/>
    </location>
</feature>
<evidence type="ECO:0000313" key="5">
    <source>
        <dbReference type="Proteomes" id="UP001589776"/>
    </source>
</evidence>
<evidence type="ECO:0000259" key="2">
    <source>
        <dbReference type="Pfam" id="PF00534"/>
    </source>
</evidence>
<dbReference type="GO" id="GO:0016757">
    <property type="term" value="F:glycosyltransferase activity"/>
    <property type="evidence" value="ECO:0007669"/>
    <property type="project" value="UniProtKB-KW"/>
</dbReference>
<feature type="domain" description="Glycosyl transferase family 1" evidence="2">
    <location>
        <begin position="180"/>
        <end position="348"/>
    </location>
</feature>
<dbReference type="Gene3D" id="3.40.50.2000">
    <property type="entry name" value="Glycogen Phosphorylase B"/>
    <property type="match status" value="2"/>
</dbReference>
<name>A0ABV6DRK0_9BACL</name>
<dbReference type="Proteomes" id="UP001589776">
    <property type="component" value="Unassembled WGS sequence"/>
</dbReference>